<evidence type="ECO:0000256" key="2">
    <source>
        <dbReference type="ARBA" id="ARBA00004496"/>
    </source>
</evidence>
<evidence type="ECO:0008006" key="9">
    <source>
        <dbReference type="Google" id="ProtNLM"/>
    </source>
</evidence>
<keyword evidence="8" id="KW-1185">Reference proteome</keyword>
<dbReference type="Proteomes" id="UP001176521">
    <property type="component" value="Unassembled WGS sequence"/>
</dbReference>
<dbReference type="PANTHER" id="PTHR31283:SF5">
    <property type="entry name" value="EKC_KEOPS COMPLEX SUBUNIT LAGE3"/>
    <property type="match status" value="1"/>
</dbReference>
<dbReference type="GO" id="GO:0005634">
    <property type="term" value="C:nucleus"/>
    <property type="evidence" value="ECO:0007669"/>
    <property type="project" value="UniProtKB-SubCell"/>
</dbReference>
<proteinExistence type="inferred from homology"/>
<evidence type="ECO:0000256" key="1">
    <source>
        <dbReference type="ARBA" id="ARBA00004123"/>
    </source>
</evidence>
<comment type="caution">
    <text evidence="7">The sequence shown here is derived from an EMBL/GenBank/DDBJ whole genome shotgun (WGS) entry which is preliminary data.</text>
</comment>
<dbReference type="FunFam" id="3.30.310.50:FF:000005">
    <property type="entry name" value="L antigen family member 3"/>
    <property type="match status" value="1"/>
</dbReference>
<dbReference type="Pfam" id="PF09341">
    <property type="entry name" value="Pcc1"/>
    <property type="match status" value="1"/>
</dbReference>
<dbReference type="Gene3D" id="3.30.310.50">
    <property type="entry name" value="Alpha-D-phosphohexomutase, C-terminal domain"/>
    <property type="match status" value="1"/>
</dbReference>
<sequence>MPATTSTEPGLEGGGLKHSLTLTLPFPDERSASIVRDVLQVDRQLRPKEVTVIYSVEGSDVVVKIDTTTVKQLRLSVNAVLENASLVTKTIEAFSGPPSTSQSPPSTS</sequence>
<evidence type="ECO:0000256" key="6">
    <source>
        <dbReference type="ARBA" id="ARBA00023242"/>
    </source>
</evidence>
<gene>
    <name evidence="7" type="ORF">OC842_001834</name>
</gene>
<comment type="subcellular location">
    <subcellularLocation>
        <location evidence="2">Cytoplasm</location>
    </subcellularLocation>
    <subcellularLocation>
        <location evidence="1">Nucleus</location>
    </subcellularLocation>
</comment>
<organism evidence="7 8">
    <name type="scientific">Tilletia horrida</name>
    <dbReference type="NCBI Taxonomy" id="155126"/>
    <lineage>
        <taxon>Eukaryota</taxon>
        <taxon>Fungi</taxon>
        <taxon>Dikarya</taxon>
        <taxon>Basidiomycota</taxon>
        <taxon>Ustilaginomycotina</taxon>
        <taxon>Exobasidiomycetes</taxon>
        <taxon>Tilletiales</taxon>
        <taxon>Tilletiaceae</taxon>
        <taxon>Tilletia</taxon>
    </lineage>
</organism>
<keyword evidence="5" id="KW-0819">tRNA processing</keyword>
<evidence type="ECO:0000256" key="5">
    <source>
        <dbReference type="ARBA" id="ARBA00022694"/>
    </source>
</evidence>
<evidence type="ECO:0000256" key="4">
    <source>
        <dbReference type="ARBA" id="ARBA00022490"/>
    </source>
</evidence>
<dbReference type="EMBL" id="JAPDMQ010000070">
    <property type="protein sequence ID" value="KAK0536821.1"/>
    <property type="molecule type" value="Genomic_DNA"/>
</dbReference>
<dbReference type="InterPro" id="IPR015419">
    <property type="entry name" value="CTAG/Pcc1"/>
</dbReference>
<dbReference type="GO" id="GO:0000408">
    <property type="term" value="C:EKC/KEOPS complex"/>
    <property type="evidence" value="ECO:0007669"/>
    <property type="project" value="TreeGrafter"/>
</dbReference>
<name>A0AAN6GE99_9BASI</name>
<dbReference type="PANTHER" id="PTHR31283">
    <property type="entry name" value="EKC/KEOPS COMPLEX SUBUNIT PCC1 FAMILY MEMBER"/>
    <property type="match status" value="1"/>
</dbReference>
<comment type="similarity">
    <text evidence="3">Belongs to the CTAG/PCC1 family.</text>
</comment>
<evidence type="ECO:0000256" key="3">
    <source>
        <dbReference type="ARBA" id="ARBA00007073"/>
    </source>
</evidence>
<accession>A0AAN6GE99</accession>
<dbReference type="AlphaFoldDB" id="A0AAN6GE99"/>
<dbReference type="GO" id="GO:0008033">
    <property type="term" value="P:tRNA processing"/>
    <property type="evidence" value="ECO:0007669"/>
    <property type="project" value="UniProtKB-KW"/>
</dbReference>
<keyword evidence="6" id="KW-0539">Nucleus</keyword>
<dbReference type="GO" id="GO:0005737">
    <property type="term" value="C:cytoplasm"/>
    <property type="evidence" value="ECO:0007669"/>
    <property type="project" value="UniProtKB-SubCell"/>
</dbReference>
<evidence type="ECO:0000313" key="7">
    <source>
        <dbReference type="EMBL" id="KAK0536821.1"/>
    </source>
</evidence>
<reference evidence="7" key="1">
    <citation type="journal article" date="2023" name="PhytoFront">
        <title>Draft Genome Resources of Seven Strains of Tilletia horrida, Causal Agent of Kernel Smut of Rice.</title>
        <authorList>
            <person name="Khanal S."/>
            <person name="Antony Babu S."/>
            <person name="Zhou X.G."/>
        </authorList>
    </citation>
    <scope>NUCLEOTIDE SEQUENCE</scope>
    <source>
        <strain evidence="7">TX3</strain>
    </source>
</reference>
<evidence type="ECO:0000313" key="8">
    <source>
        <dbReference type="Proteomes" id="UP001176521"/>
    </source>
</evidence>
<dbReference type="GO" id="GO:0070525">
    <property type="term" value="P:tRNA threonylcarbamoyladenosine metabolic process"/>
    <property type="evidence" value="ECO:0007669"/>
    <property type="project" value="TreeGrafter"/>
</dbReference>
<keyword evidence="4" id="KW-0963">Cytoplasm</keyword>
<protein>
    <recommendedName>
        <fullName evidence="9">Transcription factor Pcc1</fullName>
    </recommendedName>
</protein>